<sequence length="427" mass="45721">MSEQGGVESEYGFEPDSGIPSSAGGLQSEPTNVTRGAALATLLRPDAQRLLQGLTGPLEELGFSGDAIAGLAGETRLVEAFGSAWYGPDFIDRSSPEERLRTWTALNQNADPTAAIQFLFALLGSNSERESVAGAAALARVVTYRDGPIAWLATDVTTPAWPDPPRVDLNTEWWTEAFEDFVERTGRQTADDQVVALRGLIGVRLRVAAYSNDPVVLSMVEAVRQAQADDFGGDGRALTSSLYPTPPGALVVSTMVHGTFGWKGNWWRPKGAFHHYVGTHLRNNLYNRGARFSWSGAYSQSQRIQAAEDLVDWAGDVAPNGMQSVFAHSYGGEVAAIAATTGARTHELILLSAPGTQYVNDAATSVGRIVDIRMKGDLVLFIAGTPQRLAPAKNLTEVTLGWNLLGHSATHDPATWVAEHIPGRAGL</sequence>
<dbReference type="Gene3D" id="3.40.50.1820">
    <property type="entry name" value="alpha/beta hydrolase"/>
    <property type="match status" value="1"/>
</dbReference>
<evidence type="ECO:0000313" key="4">
    <source>
        <dbReference type="Proteomes" id="UP001056535"/>
    </source>
</evidence>
<dbReference type="SUPFAM" id="SSF53474">
    <property type="entry name" value="alpha/beta-Hydrolases"/>
    <property type="match status" value="1"/>
</dbReference>
<feature type="region of interest" description="Disordered" evidence="1">
    <location>
        <begin position="1"/>
        <end position="30"/>
    </location>
</feature>
<reference evidence="3" key="1">
    <citation type="submission" date="2022-06" db="EMBL/GenBank/DDBJ databases">
        <title>Ornithinimicrobium JY.X270.</title>
        <authorList>
            <person name="Huang Y."/>
        </authorList>
    </citation>
    <scope>NUCLEOTIDE SEQUENCE</scope>
    <source>
        <strain evidence="3">JY.X270</strain>
    </source>
</reference>
<evidence type="ECO:0000259" key="2">
    <source>
        <dbReference type="Pfam" id="PF06259"/>
    </source>
</evidence>
<protein>
    <submittedName>
        <fullName evidence="3">Alpha/beta hydrolase</fullName>
    </submittedName>
</protein>
<gene>
    <name evidence="3" type="ORF">NF557_02415</name>
</gene>
<proteinExistence type="predicted"/>
<dbReference type="RefSeq" id="WP_252621507.1">
    <property type="nucleotide sequence ID" value="NZ_CP099490.1"/>
</dbReference>
<accession>A0ABY4YJK7</accession>
<dbReference type="EMBL" id="CP099490">
    <property type="protein sequence ID" value="USQ76804.1"/>
    <property type="molecule type" value="Genomic_DNA"/>
</dbReference>
<dbReference type="Pfam" id="PF06259">
    <property type="entry name" value="Abhydrolase_8"/>
    <property type="match status" value="1"/>
</dbReference>
<dbReference type="InterPro" id="IPR029058">
    <property type="entry name" value="AB_hydrolase_fold"/>
</dbReference>
<evidence type="ECO:0000313" key="3">
    <source>
        <dbReference type="EMBL" id="USQ76804.1"/>
    </source>
</evidence>
<dbReference type="GO" id="GO:0016787">
    <property type="term" value="F:hydrolase activity"/>
    <property type="evidence" value="ECO:0007669"/>
    <property type="project" value="UniProtKB-KW"/>
</dbReference>
<dbReference type="Proteomes" id="UP001056535">
    <property type="component" value="Chromosome"/>
</dbReference>
<keyword evidence="3" id="KW-0378">Hydrolase</keyword>
<feature type="domain" description="DUF1023" evidence="2">
    <location>
        <begin position="306"/>
        <end position="362"/>
    </location>
</feature>
<name>A0ABY4YJK7_9MICO</name>
<dbReference type="InterPro" id="IPR010427">
    <property type="entry name" value="DUF1023"/>
</dbReference>
<organism evidence="3 4">
    <name type="scientific">Ornithinimicrobium cryptoxanthini</name>
    <dbReference type="NCBI Taxonomy" id="2934161"/>
    <lineage>
        <taxon>Bacteria</taxon>
        <taxon>Bacillati</taxon>
        <taxon>Actinomycetota</taxon>
        <taxon>Actinomycetes</taxon>
        <taxon>Micrococcales</taxon>
        <taxon>Ornithinimicrobiaceae</taxon>
        <taxon>Ornithinimicrobium</taxon>
    </lineage>
</organism>
<evidence type="ECO:0000256" key="1">
    <source>
        <dbReference type="SAM" id="MobiDB-lite"/>
    </source>
</evidence>
<keyword evidence="4" id="KW-1185">Reference proteome</keyword>